<accession>A0A2W7RXL9</accession>
<keyword evidence="3" id="KW-1185">Reference proteome</keyword>
<dbReference type="EMBL" id="QKZV01000001">
    <property type="protein sequence ID" value="PZX65553.1"/>
    <property type="molecule type" value="Genomic_DNA"/>
</dbReference>
<reference evidence="2 3" key="1">
    <citation type="submission" date="2018-06" db="EMBL/GenBank/DDBJ databases">
        <title>Genomic Encyclopedia of Archaeal and Bacterial Type Strains, Phase II (KMG-II): from individual species to whole genera.</title>
        <authorList>
            <person name="Goeker M."/>
        </authorList>
    </citation>
    <scope>NUCLEOTIDE SEQUENCE [LARGE SCALE GENOMIC DNA]</scope>
    <source>
        <strain evidence="2 3">DSM 23241</strain>
    </source>
</reference>
<name>A0A2W7RXL9_9BACT</name>
<proteinExistence type="predicted"/>
<feature type="transmembrane region" description="Helical" evidence="1">
    <location>
        <begin position="74"/>
        <end position="98"/>
    </location>
</feature>
<sequence length="133" mass="14694">MQQKSVSFLKNIVPLLIVFVVVNILLLFLHHFMNTHQINAWVVFTANDLLFIVSLLSLFLHIQATQKKSAMRSVNNVMLASVIKLLVLGGAAILYLIAAGSNRSIYAILVGLVLYIVYTAIEVSIATKINGKK</sequence>
<feature type="transmembrane region" description="Helical" evidence="1">
    <location>
        <begin position="104"/>
        <end position="125"/>
    </location>
</feature>
<evidence type="ECO:0000313" key="2">
    <source>
        <dbReference type="EMBL" id="PZX65553.1"/>
    </source>
</evidence>
<feature type="transmembrane region" description="Helical" evidence="1">
    <location>
        <begin position="12"/>
        <end position="32"/>
    </location>
</feature>
<gene>
    <name evidence="2" type="ORF">LX80_00041</name>
</gene>
<comment type="caution">
    <text evidence="2">The sequence shown here is derived from an EMBL/GenBank/DDBJ whole genome shotgun (WGS) entry which is preliminary data.</text>
</comment>
<keyword evidence="1" id="KW-1133">Transmembrane helix</keyword>
<evidence type="ECO:0000256" key="1">
    <source>
        <dbReference type="SAM" id="Phobius"/>
    </source>
</evidence>
<dbReference type="RefSeq" id="WP_111293040.1">
    <property type="nucleotide sequence ID" value="NZ_QKZV01000001.1"/>
</dbReference>
<organism evidence="2 3">
    <name type="scientific">Hydrotalea sandarakina</name>
    <dbReference type="NCBI Taxonomy" id="1004304"/>
    <lineage>
        <taxon>Bacteria</taxon>
        <taxon>Pseudomonadati</taxon>
        <taxon>Bacteroidota</taxon>
        <taxon>Chitinophagia</taxon>
        <taxon>Chitinophagales</taxon>
        <taxon>Chitinophagaceae</taxon>
        <taxon>Hydrotalea</taxon>
    </lineage>
</organism>
<keyword evidence="1" id="KW-0812">Transmembrane</keyword>
<evidence type="ECO:0000313" key="3">
    <source>
        <dbReference type="Proteomes" id="UP000249720"/>
    </source>
</evidence>
<dbReference type="Proteomes" id="UP000249720">
    <property type="component" value="Unassembled WGS sequence"/>
</dbReference>
<feature type="transmembrane region" description="Helical" evidence="1">
    <location>
        <begin position="38"/>
        <end position="62"/>
    </location>
</feature>
<keyword evidence="1" id="KW-0472">Membrane</keyword>
<protein>
    <submittedName>
        <fullName evidence="2">Uncharacterized protein</fullName>
    </submittedName>
</protein>
<dbReference type="OrthoDB" id="669730at2"/>
<dbReference type="AlphaFoldDB" id="A0A2W7RXL9"/>